<evidence type="ECO:0000256" key="2">
    <source>
        <dbReference type="SAM" id="SignalP"/>
    </source>
</evidence>
<evidence type="ECO:0000313" key="3">
    <source>
        <dbReference type="EMBL" id="OWK56691.1"/>
    </source>
</evidence>
<dbReference type="STRING" id="299123.ENSLSDP00000006019"/>
<evidence type="ECO:0000313" key="4">
    <source>
        <dbReference type="Proteomes" id="UP000197619"/>
    </source>
</evidence>
<keyword evidence="3" id="KW-0472">Membrane</keyword>
<organism evidence="3 4">
    <name type="scientific">Lonchura striata</name>
    <name type="common">white-rumped munia</name>
    <dbReference type="NCBI Taxonomy" id="40157"/>
    <lineage>
        <taxon>Eukaryota</taxon>
        <taxon>Metazoa</taxon>
        <taxon>Chordata</taxon>
        <taxon>Craniata</taxon>
        <taxon>Vertebrata</taxon>
        <taxon>Euteleostomi</taxon>
        <taxon>Archelosauria</taxon>
        <taxon>Archosauria</taxon>
        <taxon>Dinosauria</taxon>
        <taxon>Saurischia</taxon>
        <taxon>Theropoda</taxon>
        <taxon>Coelurosauria</taxon>
        <taxon>Aves</taxon>
        <taxon>Neognathae</taxon>
        <taxon>Neoaves</taxon>
        <taxon>Telluraves</taxon>
        <taxon>Australaves</taxon>
        <taxon>Passeriformes</taxon>
        <taxon>Passeroidea</taxon>
        <taxon>Estrildidae</taxon>
        <taxon>Estrildinae</taxon>
        <taxon>Lonchura</taxon>
    </lineage>
</organism>
<proteinExistence type="predicted"/>
<sequence>MLLLLLLALLGPAGCPRTEHLGSSSQEPPFRGADRYDFAIVIPGGSVECFWQFSHQGGNFFFSYEVRARDVSWDRLGWIQPACSCGILETVPFLRPFMELCPAGDGDWQQQERPGDSEFLPALPGQPAKPLWLHAGVPQLRCVLRRLQHGAPAASREEGAERHAGGNWGEHPEAAGPHLPHLALLQLCPDEERGRLLPPGVQLQLCQRVVNGPELCHRPLRAAAALLPQAPLPRANLGQPEVLEQGRDLPAEPGDLAATLSHHGAGGKAGFHFQKEAGEFSLLLPYL</sequence>
<keyword evidence="3" id="KW-0812">Transmembrane</keyword>
<accession>A0A218UT24</accession>
<feature type="signal peptide" evidence="2">
    <location>
        <begin position="1"/>
        <end position="15"/>
    </location>
</feature>
<reference evidence="3 4" key="1">
    <citation type="submission" date="2017-05" db="EMBL/GenBank/DDBJ databases">
        <title>Genome of assembly of the Bengalese finch, Lonchura striata domestica.</title>
        <authorList>
            <person name="Colquitt B.M."/>
            <person name="Brainard M.S."/>
        </authorList>
    </citation>
    <scope>NUCLEOTIDE SEQUENCE [LARGE SCALE GENOMIC DNA]</scope>
    <source>
        <strain evidence="3">White83orange57</strain>
    </source>
</reference>
<keyword evidence="4" id="KW-1185">Reference proteome</keyword>
<evidence type="ECO:0000256" key="1">
    <source>
        <dbReference type="SAM" id="MobiDB-lite"/>
    </source>
</evidence>
<gene>
    <name evidence="3" type="primary">TMED6</name>
    <name evidence="3" type="ORF">RLOC_00007453</name>
</gene>
<keyword evidence="2" id="KW-0732">Signal</keyword>
<feature type="chain" id="PRO_5012058362" evidence="2">
    <location>
        <begin position="16"/>
        <end position="287"/>
    </location>
</feature>
<dbReference type="AlphaFoldDB" id="A0A218UT24"/>
<feature type="region of interest" description="Disordered" evidence="1">
    <location>
        <begin position="153"/>
        <end position="175"/>
    </location>
</feature>
<feature type="compositionally biased region" description="Basic and acidic residues" evidence="1">
    <location>
        <begin position="155"/>
        <end position="164"/>
    </location>
</feature>
<protein>
    <submittedName>
        <fullName evidence="3">Transmembrane emp24 domain-containing protein 6</fullName>
    </submittedName>
</protein>
<dbReference type="EMBL" id="MUZQ01000150">
    <property type="protein sequence ID" value="OWK56691.1"/>
    <property type="molecule type" value="Genomic_DNA"/>
</dbReference>
<dbReference type="Proteomes" id="UP000197619">
    <property type="component" value="Unassembled WGS sequence"/>
</dbReference>
<comment type="caution">
    <text evidence="3">The sequence shown here is derived from an EMBL/GenBank/DDBJ whole genome shotgun (WGS) entry which is preliminary data.</text>
</comment>
<name>A0A218UT24_9PASE</name>